<dbReference type="SUPFAM" id="SSF55874">
    <property type="entry name" value="ATPase domain of HSP90 chaperone/DNA topoisomerase II/histidine kinase"/>
    <property type="match status" value="1"/>
</dbReference>
<keyword evidence="4" id="KW-1185">Reference proteome</keyword>
<keyword evidence="1" id="KW-0808">Transferase</keyword>
<dbReference type="EMBL" id="BOOG01000018">
    <property type="protein sequence ID" value="GIH69887.1"/>
    <property type="molecule type" value="Genomic_DNA"/>
</dbReference>
<dbReference type="GO" id="GO:0004674">
    <property type="term" value="F:protein serine/threonine kinase activity"/>
    <property type="evidence" value="ECO:0007669"/>
    <property type="project" value="UniProtKB-KW"/>
</dbReference>
<evidence type="ECO:0000259" key="2">
    <source>
        <dbReference type="Pfam" id="PF13581"/>
    </source>
</evidence>
<evidence type="ECO:0000256" key="1">
    <source>
        <dbReference type="ARBA" id="ARBA00022527"/>
    </source>
</evidence>
<evidence type="ECO:0000313" key="3">
    <source>
        <dbReference type="EMBL" id="GIH69887.1"/>
    </source>
</evidence>
<dbReference type="Pfam" id="PF13581">
    <property type="entry name" value="HATPase_c_2"/>
    <property type="match status" value="1"/>
</dbReference>
<evidence type="ECO:0000313" key="4">
    <source>
        <dbReference type="Proteomes" id="UP000610966"/>
    </source>
</evidence>
<name>A0A8J3VYV8_9ACTN</name>
<dbReference type="InterPro" id="IPR036890">
    <property type="entry name" value="HATPase_C_sf"/>
</dbReference>
<reference evidence="3" key="1">
    <citation type="submission" date="2021-01" db="EMBL/GenBank/DDBJ databases">
        <title>Whole genome shotgun sequence of Sphaerimonospora thailandensis NBRC 107569.</title>
        <authorList>
            <person name="Komaki H."/>
            <person name="Tamura T."/>
        </authorList>
    </citation>
    <scope>NUCLEOTIDE SEQUENCE</scope>
    <source>
        <strain evidence="3">NBRC 107569</strain>
    </source>
</reference>
<dbReference type="CDD" id="cd16936">
    <property type="entry name" value="HATPase_RsbW-like"/>
    <property type="match status" value="1"/>
</dbReference>
<proteinExistence type="predicted"/>
<organism evidence="3 4">
    <name type="scientific">Sphaerimonospora thailandensis</name>
    <dbReference type="NCBI Taxonomy" id="795644"/>
    <lineage>
        <taxon>Bacteria</taxon>
        <taxon>Bacillati</taxon>
        <taxon>Actinomycetota</taxon>
        <taxon>Actinomycetes</taxon>
        <taxon>Streptosporangiales</taxon>
        <taxon>Streptosporangiaceae</taxon>
        <taxon>Sphaerimonospora</taxon>
    </lineage>
</organism>
<keyword evidence="1" id="KW-0418">Kinase</keyword>
<dbReference type="InterPro" id="IPR003594">
    <property type="entry name" value="HATPase_dom"/>
</dbReference>
<dbReference type="RefSeq" id="WP_204015297.1">
    <property type="nucleotide sequence ID" value="NZ_BOOG01000018.1"/>
</dbReference>
<gene>
    <name evidence="3" type="ORF">Mth01_21400</name>
</gene>
<dbReference type="PANTHER" id="PTHR35526">
    <property type="entry name" value="ANTI-SIGMA-F FACTOR RSBW-RELATED"/>
    <property type="match status" value="1"/>
</dbReference>
<dbReference type="Gene3D" id="3.30.565.10">
    <property type="entry name" value="Histidine kinase-like ATPase, C-terminal domain"/>
    <property type="match status" value="1"/>
</dbReference>
<accession>A0A8J3VYV8</accession>
<dbReference type="InterPro" id="IPR050267">
    <property type="entry name" value="Anti-sigma-factor_SerPK"/>
</dbReference>
<comment type="caution">
    <text evidence="3">The sequence shown here is derived from an EMBL/GenBank/DDBJ whole genome shotgun (WGS) entry which is preliminary data.</text>
</comment>
<sequence length="170" mass="18118">MALATSYYLLNSVILGGIPESVTAARAFIREALGENHPAVEIAMLLGSELVSNAIRHSRSGRRDGGRLTVAVVVAAGVIHVDVIDEGSTDAIPEIPLQIDELSESGRGLWLVRELSSAWGWRDRATGRVVWFEVNGPDGAAVPDHSRSCQSARAAGPVAGRYHQIRAGKD</sequence>
<dbReference type="Proteomes" id="UP000610966">
    <property type="component" value="Unassembled WGS sequence"/>
</dbReference>
<protein>
    <recommendedName>
        <fullName evidence="2">Histidine kinase/HSP90-like ATPase domain-containing protein</fullName>
    </recommendedName>
</protein>
<dbReference type="AlphaFoldDB" id="A0A8J3VYV8"/>
<feature type="domain" description="Histidine kinase/HSP90-like ATPase" evidence="2">
    <location>
        <begin position="19"/>
        <end position="132"/>
    </location>
</feature>
<keyword evidence="1" id="KW-0723">Serine/threonine-protein kinase</keyword>
<dbReference type="PANTHER" id="PTHR35526:SF3">
    <property type="entry name" value="ANTI-SIGMA-F FACTOR RSBW"/>
    <property type="match status" value="1"/>
</dbReference>